<dbReference type="EMBL" id="JAFNEN010000144">
    <property type="protein sequence ID" value="KAG8192172.1"/>
    <property type="molecule type" value="Genomic_DNA"/>
</dbReference>
<dbReference type="PANTHER" id="PTHR36902:SF1">
    <property type="entry name" value="ENRICHED IN SURFACE-LABELED PROTEOME PROTEIN 9"/>
    <property type="match status" value="1"/>
</dbReference>
<feature type="transmembrane region" description="Helical" evidence="2">
    <location>
        <begin position="687"/>
        <end position="708"/>
    </location>
</feature>
<reference evidence="5 6" key="1">
    <citation type="journal article" date="2022" name="Nat. Ecol. Evol.">
        <title>A masculinizing supergene underlies an exaggerated male reproductive morph in a spider.</title>
        <authorList>
            <person name="Hendrickx F."/>
            <person name="De Corte Z."/>
            <person name="Sonet G."/>
            <person name="Van Belleghem S.M."/>
            <person name="Kostlbacher S."/>
            <person name="Vangestel C."/>
        </authorList>
    </citation>
    <scope>NUCLEOTIDE SEQUENCE [LARGE SCALE GENOMIC DNA]</scope>
    <source>
        <strain evidence="5">W744_W776</strain>
    </source>
</reference>
<evidence type="ECO:0000313" key="6">
    <source>
        <dbReference type="Proteomes" id="UP000827092"/>
    </source>
</evidence>
<sequence length="719" mass="81656">MDSKTVLGSLLVLCLVLGVQCQGPPRVTGSYKAAGEMVETLEDESALLVQVAFEESFDADTNNAAFRVRILGKNVTFVENFDTNQTFQFNGTDCKLETIEEWIKTKSPPSLLAYEDTNGTVRFSLKQLFALDDKYLKERNVSDTFRGIAVRKWAYEINGKETNGTRRKLAIYAYWSDSSWSTTSDKGSSPIGFRVTKLTYRKGKPGVTLHEQYINVFAFVPDTIDHKLFEPIQGVQCENRTQTLPFPDVKNMKALALHSELLFKDNLEIRYVDTWVDTTNRILRMDMERIKDDVPIFERKARKYQSETIIGPMNVAFRVTYDRGLFKCEVIPFDKFELDVQNLINFNTTAKKWQMDDILFGKNQTDYVYIGRAVKRDIPCHMFQGVRWDWPHPSLNVSSLWEWCFSTNMTNQDDVVKFRNGDYGLINAQVKILESGVDPGMFYPGLKMIHHFYDVRVQDPAVVNPTRFDIAKCFGESEKRKLQFVVDWKITEDNIHLVENATSDSGFLQKWKNAIYQWSSLQPYSLRISQIRAELENKTLYVKFTILGPHKQLPDEVQKTQIAAFDAERNFRNNVAAGKVFVSYLPSKTEKMLKLYVQKQSVNLQLNKTFEPHPEPTSTPTDSTTQKRFTLITEPDKDKTTPDILVPTSSTKGTTGSKTTGDKSGSTPTPGPEHLKRNPTGHSPGTVASVSIAMLLVGISVGATGIFVKSYGVPSCLKR</sequence>
<protein>
    <recommendedName>
        <fullName evidence="4">LolA-like domain-containing protein</fullName>
    </recommendedName>
</protein>
<dbReference type="InterPro" id="IPR058831">
    <property type="entry name" value="LolA-like_dom_2nd"/>
</dbReference>
<keyword evidence="2" id="KW-1133">Transmembrane helix</keyword>
<feature type="domain" description="LolA-like" evidence="4">
    <location>
        <begin position="233"/>
        <end position="474"/>
    </location>
</feature>
<feature type="region of interest" description="Disordered" evidence="1">
    <location>
        <begin position="609"/>
        <end position="684"/>
    </location>
</feature>
<keyword evidence="6" id="KW-1185">Reference proteome</keyword>
<feature type="compositionally biased region" description="Low complexity" evidence="1">
    <location>
        <begin position="647"/>
        <end position="668"/>
    </location>
</feature>
<evidence type="ECO:0000259" key="4">
    <source>
        <dbReference type="Pfam" id="PF25898"/>
    </source>
</evidence>
<comment type="caution">
    <text evidence="5">The sequence shown here is derived from an EMBL/GenBank/DDBJ whole genome shotgun (WGS) entry which is preliminary data.</text>
</comment>
<name>A0AAV6V6Q1_9ARAC</name>
<proteinExistence type="predicted"/>
<gene>
    <name evidence="5" type="ORF">JTE90_027811</name>
</gene>
<dbReference type="AlphaFoldDB" id="A0AAV6V6Q1"/>
<keyword evidence="2" id="KW-0812">Transmembrane</keyword>
<evidence type="ECO:0000313" key="5">
    <source>
        <dbReference type="EMBL" id="KAG8192172.1"/>
    </source>
</evidence>
<evidence type="ECO:0000256" key="3">
    <source>
        <dbReference type="SAM" id="SignalP"/>
    </source>
</evidence>
<keyword evidence="3" id="KW-0732">Signal</keyword>
<accession>A0AAV6V6Q1</accession>
<dbReference type="PANTHER" id="PTHR36902">
    <property type="entry name" value="ENRICHED IN SURFACE-LABELED PROTEOME PROTEIN 9"/>
    <property type="match status" value="1"/>
</dbReference>
<keyword evidence="2" id="KW-0472">Membrane</keyword>
<dbReference type="Pfam" id="PF25898">
    <property type="entry name" value="LolA_2nd_metazoa"/>
    <property type="match status" value="1"/>
</dbReference>
<evidence type="ECO:0000256" key="1">
    <source>
        <dbReference type="SAM" id="MobiDB-lite"/>
    </source>
</evidence>
<feature type="signal peptide" evidence="3">
    <location>
        <begin position="1"/>
        <end position="21"/>
    </location>
</feature>
<organism evidence="5 6">
    <name type="scientific">Oedothorax gibbosus</name>
    <dbReference type="NCBI Taxonomy" id="931172"/>
    <lineage>
        <taxon>Eukaryota</taxon>
        <taxon>Metazoa</taxon>
        <taxon>Ecdysozoa</taxon>
        <taxon>Arthropoda</taxon>
        <taxon>Chelicerata</taxon>
        <taxon>Arachnida</taxon>
        <taxon>Araneae</taxon>
        <taxon>Araneomorphae</taxon>
        <taxon>Entelegynae</taxon>
        <taxon>Araneoidea</taxon>
        <taxon>Linyphiidae</taxon>
        <taxon>Erigoninae</taxon>
        <taxon>Oedothorax</taxon>
    </lineage>
</organism>
<evidence type="ECO:0000256" key="2">
    <source>
        <dbReference type="SAM" id="Phobius"/>
    </source>
</evidence>
<feature type="chain" id="PRO_5043966955" description="LolA-like domain-containing protein" evidence="3">
    <location>
        <begin position="22"/>
        <end position="719"/>
    </location>
</feature>
<dbReference type="Proteomes" id="UP000827092">
    <property type="component" value="Unassembled WGS sequence"/>
</dbReference>